<keyword evidence="1" id="KW-0547">Nucleotide-binding</keyword>
<feature type="domain" description="SRP54-type proteins GTP-binding" evidence="3">
    <location>
        <begin position="33"/>
        <end position="210"/>
    </location>
</feature>
<keyword evidence="5" id="KW-1185">Reference proteome</keyword>
<evidence type="ECO:0000313" key="4">
    <source>
        <dbReference type="EMBL" id="KAK3228287.1"/>
    </source>
</evidence>
<dbReference type="SUPFAM" id="SSF47446">
    <property type="entry name" value="Signal peptide-binding domain"/>
    <property type="match status" value="1"/>
</dbReference>
<dbReference type="InterPro" id="IPR036891">
    <property type="entry name" value="Signal_recog_part_SRP54_M_sf"/>
</dbReference>
<dbReference type="Proteomes" id="UP001281410">
    <property type="component" value="Unassembled WGS sequence"/>
</dbReference>
<comment type="caution">
    <text evidence="4">The sequence shown here is derived from an EMBL/GenBank/DDBJ whole genome shotgun (WGS) entry which is preliminary data.</text>
</comment>
<protein>
    <recommendedName>
        <fullName evidence="3">SRP54-type proteins GTP-binding domain-containing protein</fullName>
    </recommendedName>
</protein>
<dbReference type="GO" id="GO:0008312">
    <property type="term" value="F:7S RNA binding"/>
    <property type="evidence" value="ECO:0007669"/>
    <property type="project" value="InterPro"/>
</dbReference>
<dbReference type="InterPro" id="IPR022941">
    <property type="entry name" value="SRP54"/>
</dbReference>
<dbReference type="AlphaFoldDB" id="A0AAE0B1V8"/>
<reference evidence="4" key="1">
    <citation type="journal article" date="2023" name="Plant J.">
        <title>Genome sequences and population genomics provide insights into the demographic history, inbreeding, and mutation load of two 'living fossil' tree species of Dipteronia.</title>
        <authorList>
            <person name="Feng Y."/>
            <person name="Comes H.P."/>
            <person name="Chen J."/>
            <person name="Zhu S."/>
            <person name="Lu R."/>
            <person name="Zhang X."/>
            <person name="Li P."/>
            <person name="Qiu J."/>
            <person name="Olsen K.M."/>
            <person name="Qiu Y."/>
        </authorList>
    </citation>
    <scope>NUCLEOTIDE SEQUENCE</scope>
    <source>
        <strain evidence="4">NBL</strain>
    </source>
</reference>
<dbReference type="EMBL" id="JANJYJ010000002">
    <property type="protein sequence ID" value="KAK3228287.1"/>
    <property type="molecule type" value="Genomic_DNA"/>
</dbReference>
<dbReference type="InterPro" id="IPR000897">
    <property type="entry name" value="SRP54_GTPase_dom"/>
</dbReference>
<dbReference type="GO" id="GO:0005525">
    <property type="term" value="F:GTP binding"/>
    <property type="evidence" value="ECO:0007669"/>
    <property type="project" value="UniProtKB-KW"/>
</dbReference>
<dbReference type="SMART" id="SM00962">
    <property type="entry name" value="SRP54"/>
    <property type="match status" value="1"/>
</dbReference>
<gene>
    <name evidence="4" type="ORF">Dsin_008149</name>
</gene>
<dbReference type="GO" id="GO:0030942">
    <property type="term" value="F:endoplasmic reticulum signal peptide binding"/>
    <property type="evidence" value="ECO:0007669"/>
    <property type="project" value="TreeGrafter"/>
</dbReference>
<evidence type="ECO:0000259" key="3">
    <source>
        <dbReference type="SMART" id="SM00962"/>
    </source>
</evidence>
<accession>A0AAE0B1V8</accession>
<dbReference type="PANTHER" id="PTHR11564:SF5">
    <property type="entry name" value="SIGNAL RECOGNITION PARTICLE SUBUNIT SRP54"/>
    <property type="match status" value="1"/>
</dbReference>
<sequence length="319" mass="35779">MGIRVNNFTAIFNELCRILYTGIPSFTPKKGKASVIMFVGQGSEKTICTKYAYYHLKQGWKPALVCANTSRAGAFDQLEQNATYAKIPFYESYTESDPVRIAVEVDAINRMLLFLKKCCQVAEATKPDLVIFVMDSSIGQAAAFDQARAFKQIVSVGAVILTKMDGHAKGVGALSAVAATKNPVMFIGTGVLIDVFTVFGYRRFVSCMLGMGDSFKCMEKIHEGVPMDQQPDLQQSLFERNFTLRTMYERFQKKLKTGYFGKDFYQVLSVLPIELKSEDLEKVVEATVKSYVTIMDFMTDEELDSSNPMLIQILYLVNR</sequence>
<dbReference type="Gene3D" id="1.10.260.30">
    <property type="entry name" value="Signal recognition particle, SRP54 subunit, M-domain"/>
    <property type="match status" value="1"/>
</dbReference>
<dbReference type="GO" id="GO:0006616">
    <property type="term" value="P:SRP-dependent cotranslational protein targeting to membrane, translocation"/>
    <property type="evidence" value="ECO:0007669"/>
    <property type="project" value="TreeGrafter"/>
</dbReference>
<dbReference type="GO" id="GO:0005829">
    <property type="term" value="C:cytosol"/>
    <property type="evidence" value="ECO:0007669"/>
    <property type="project" value="TreeGrafter"/>
</dbReference>
<dbReference type="InterPro" id="IPR042101">
    <property type="entry name" value="SRP54_N_sf"/>
</dbReference>
<name>A0AAE0B1V8_9ROSI</name>
<organism evidence="4 5">
    <name type="scientific">Dipteronia sinensis</name>
    <dbReference type="NCBI Taxonomy" id="43782"/>
    <lineage>
        <taxon>Eukaryota</taxon>
        <taxon>Viridiplantae</taxon>
        <taxon>Streptophyta</taxon>
        <taxon>Embryophyta</taxon>
        <taxon>Tracheophyta</taxon>
        <taxon>Spermatophyta</taxon>
        <taxon>Magnoliopsida</taxon>
        <taxon>eudicotyledons</taxon>
        <taxon>Gunneridae</taxon>
        <taxon>Pentapetalae</taxon>
        <taxon>rosids</taxon>
        <taxon>malvids</taxon>
        <taxon>Sapindales</taxon>
        <taxon>Sapindaceae</taxon>
        <taxon>Hippocastanoideae</taxon>
        <taxon>Acereae</taxon>
        <taxon>Dipteronia</taxon>
    </lineage>
</organism>
<dbReference type="PANTHER" id="PTHR11564">
    <property type="entry name" value="SIGNAL RECOGNITION PARTICLE 54K PROTEIN SRP54"/>
    <property type="match status" value="1"/>
</dbReference>
<evidence type="ECO:0000256" key="1">
    <source>
        <dbReference type="ARBA" id="ARBA00022741"/>
    </source>
</evidence>
<evidence type="ECO:0000256" key="2">
    <source>
        <dbReference type="ARBA" id="ARBA00023134"/>
    </source>
</evidence>
<dbReference type="Pfam" id="PF00448">
    <property type="entry name" value="SRP54"/>
    <property type="match status" value="2"/>
</dbReference>
<dbReference type="InterPro" id="IPR027417">
    <property type="entry name" value="P-loop_NTPase"/>
</dbReference>
<dbReference type="SUPFAM" id="SSF52540">
    <property type="entry name" value="P-loop containing nucleoside triphosphate hydrolases"/>
    <property type="match status" value="1"/>
</dbReference>
<dbReference type="GO" id="GO:0005786">
    <property type="term" value="C:signal recognition particle, endoplasmic reticulum targeting"/>
    <property type="evidence" value="ECO:0007669"/>
    <property type="project" value="TreeGrafter"/>
</dbReference>
<dbReference type="Gene3D" id="3.40.50.300">
    <property type="entry name" value="P-loop containing nucleotide triphosphate hydrolases"/>
    <property type="match status" value="1"/>
</dbReference>
<dbReference type="GO" id="GO:0003924">
    <property type="term" value="F:GTPase activity"/>
    <property type="evidence" value="ECO:0007669"/>
    <property type="project" value="InterPro"/>
</dbReference>
<keyword evidence="2" id="KW-0342">GTP-binding</keyword>
<evidence type="ECO:0000313" key="5">
    <source>
        <dbReference type="Proteomes" id="UP001281410"/>
    </source>
</evidence>
<dbReference type="Gene3D" id="1.20.120.140">
    <property type="entry name" value="Signal recognition particle SRP54, nucleotide-binding domain"/>
    <property type="match status" value="1"/>
</dbReference>
<proteinExistence type="predicted"/>